<feature type="binding site" evidence="5">
    <location>
        <begin position="93"/>
        <end position="97"/>
    </location>
    <ligand>
        <name>adenosylcob(III)alamin</name>
        <dbReference type="ChEBI" id="CHEBI:18408"/>
    </ligand>
</feature>
<dbReference type="Proteomes" id="UP000650524">
    <property type="component" value="Unassembled WGS sequence"/>
</dbReference>
<dbReference type="PROSITE" id="PS51332">
    <property type="entry name" value="B12_BINDING"/>
    <property type="match status" value="1"/>
</dbReference>
<keyword evidence="2 5" id="KW-0479">Metal-binding</keyword>
<dbReference type="HAMAP" id="MF_00526">
    <property type="entry name" value="Me_Asp_mutase_S"/>
    <property type="match status" value="1"/>
</dbReference>
<feature type="binding site" description="axial binding residue" evidence="5">
    <location>
        <position position="16"/>
    </location>
    <ligand>
        <name>adenosylcob(III)alamin</name>
        <dbReference type="ChEBI" id="CHEBI:18408"/>
    </ligand>
    <ligandPart>
        <name>Co</name>
        <dbReference type="ChEBI" id="CHEBI:27638"/>
    </ligandPart>
</feature>
<comment type="catalytic activity">
    <reaction evidence="5">
        <text>(2S,3S)-3-methyl-L-aspartate = L-glutamate</text>
        <dbReference type="Rhea" id="RHEA:12857"/>
        <dbReference type="ChEBI" id="CHEBI:29985"/>
        <dbReference type="ChEBI" id="CHEBI:58724"/>
        <dbReference type="EC" id="5.4.99.1"/>
    </reaction>
</comment>
<protein>
    <recommendedName>
        <fullName evidence="5">Glutamate mutase sigma subunit</fullName>
        <ecNumber evidence="5">5.4.99.1</ecNumber>
    </recommendedName>
    <alternativeName>
        <fullName evidence="5">Glutamate mutase S chain</fullName>
    </alternativeName>
    <alternativeName>
        <fullName evidence="5">Glutamate mutase small subunit</fullName>
    </alternativeName>
    <alternativeName>
        <fullName evidence="5">Methylaspartate mutase</fullName>
    </alternativeName>
</protein>
<sequence>MKQKRLVMGVIGVDAHVVGNKLMENALRQAGFKVTNIGTFVTQLDFIKAAIETNAEAILVGTLCGHGELDCQGFREACVEAGRGDIHLVIGGNLVVGKQDFKGVAEKFTDMGFDRVYPPGVSPKMVIEDLKEDLGVSEQ</sequence>
<dbReference type="EC" id="5.4.99.1" evidence="5"/>
<comment type="caution">
    <text evidence="7">The sequence shown here is derived from an EMBL/GenBank/DDBJ whole genome shotgun (WGS) entry which is preliminary data.</text>
</comment>
<dbReference type="GO" id="GO:0046872">
    <property type="term" value="F:metal ion binding"/>
    <property type="evidence" value="ECO:0007669"/>
    <property type="project" value="UniProtKB-KW"/>
</dbReference>
<evidence type="ECO:0000313" key="7">
    <source>
        <dbReference type="EMBL" id="MBC8179144.1"/>
    </source>
</evidence>
<evidence type="ECO:0000256" key="4">
    <source>
        <dbReference type="ARBA" id="ARBA00023285"/>
    </source>
</evidence>
<keyword evidence="3 5" id="KW-0413">Isomerase</keyword>
<reference evidence="7 8" key="1">
    <citation type="submission" date="2020-08" db="EMBL/GenBank/DDBJ databases">
        <title>Bridging the membrane lipid divide: bacteria of the FCB group superphylum have the potential to synthesize archaeal ether lipids.</title>
        <authorList>
            <person name="Villanueva L."/>
            <person name="Von Meijenfeldt F.A.B."/>
            <person name="Westbye A.B."/>
            <person name="Yadav S."/>
            <person name="Hopmans E.C."/>
            <person name="Dutilh B.E."/>
            <person name="Sinninghe Damste J.S."/>
        </authorList>
    </citation>
    <scope>NUCLEOTIDE SEQUENCE [LARGE SCALE GENOMIC DNA]</scope>
    <source>
        <strain evidence="7">NIOZ-UU27</strain>
    </source>
</reference>
<dbReference type="Pfam" id="PF02310">
    <property type="entry name" value="B12-binding"/>
    <property type="match status" value="1"/>
</dbReference>
<dbReference type="EMBL" id="JACNJD010000351">
    <property type="protein sequence ID" value="MBC8179144.1"/>
    <property type="molecule type" value="Genomic_DNA"/>
</dbReference>
<dbReference type="GO" id="GO:0019553">
    <property type="term" value="P:L-glutamate catabolic process via L-citramalate"/>
    <property type="evidence" value="ECO:0007669"/>
    <property type="project" value="UniProtKB-UniRule"/>
</dbReference>
<gene>
    <name evidence="5" type="primary">glmS</name>
    <name evidence="7" type="ORF">H8E19_17205</name>
</gene>
<dbReference type="InterPro" id="IPR036724">
    <property type="entry name" value="Cobalamin-bd_sf"/>
</dbReference>
<dbReference type="Gene3D" id="3.40.50.280">
    <property type="entry name" value="Cobalamin-binding domain"/>
    <property type="match status" value="1"/>
</dbReference>
<comment type="similarity">
    <text evidence="5">Belongs to the methylaspartate mutase GlmS subunit family.</text>
</comment>
<comment type="pathway">
    <text evidence="5">Amino-acid degradation; L-glutamate degradation via mesaconate pathway; acetate and pyruvate from L-glutamate: step 1/4.</text>
</comment>
<dbReference type="InterPro" id="IPR006394">
    <property type="entry name" value="GlmS"/>
</dbReference>
<organism evidence="7 8">
    <name type="scientific">Candidatus Desulfacyla euxinica</name>
    <dbReference type="NCBI Taxonomy" id="2841693"/>
    <lineage>
        <taxon>Bacteria</taxon>
        <taxon>Deltaproteobacteria</taxon>
        <taxon>Candidatus Desulfacyla</taxon>
    </lineage>
</organism>
<evidence type="ECO:0000256" key="5">
    <source>
        <dbReference type="HAMAP-Rule" id="MF_00526"/>
    </source>
</evidence>
<dbReference type="GO" id="GO:0031419">
    <property type="term" value="F:cobalamin binding"/>
    <property type="evidence" value="ECO:0007669"/>
    <property type="project" value="UniProtKB-KW"/>
</dbReference>
<keyword evidence="4 5" id="KW-0170">Cobalt</keyword>
<dbReference type="GO" id="GO:0019670">
    <property type="term" value="P:anaerobic L-glutamate catabolic process"/>
    <property type="evidence" value="ECO:0007669"/>
    <property type="project" value="InterPro"/>
</dbReference>
<comment type="subunit">
    <text evidence="5">Heterotetramer composed of 2 epsilon subunits (GlmE) and 2 sigma subunits (GlmS). GlmE exists as a homodimer and GlmS as a monomer.</text>
</comment>
<dbReference type="SUPFAM" id="SSF52242">
    <property type="entry name" value="Cobalamin (vitamin B12)-binding domain"/>
    <property type="match status" value="1"/>
</dbReference>
<keyword evidence="1 5" id="KW-0846">Cobalamin</keyword>
<name>A0A8J6N3Z5_9DELT</name>
<comment type="caution">
    <text evidence="5">Lacks conserved residue(s) required for the propagation of feature annotation.</text>
</comment>
<dbReference type="AlphaFoldDB" id="A0A8J6N3Z5"/>
<dbReference type="InterPro" id="IPR006158">
    <property type="entry name" value="Cobalamin-bd"/>
</dbReference>
<dbReference type="CDD" id="cd02072">
    <property type="entry name" value="Glm_B12_BD"/>
    <property type="match status" value="1"/>
</dbReference>
<dbReference type="NCBIfam" id="TIGR01501">
    <property type="entry name" value="MthylAspMutase"/>
    <property type="match status" value="1"/>
</dbReference>
<accession>A0A8J6N3Z5</accession>
<comment type="function">
    <text evidence="5">Catalyzes the carbon skeleton rearrangement of L-glutamate to L-threo-3-methylaspartate ((2S,3S)-3-methylaspartate).</text>
</comment>
<dbReference type="GO" id="GO:0050097">
    <property type="term" value="F:methylaspartate mutase activity"/>
    <property type="evidence" value="ECO:0007669"/>
    <property type="project" value="UniProtKB-UniRule"/>
</dbReference>
<evidence type="ECO:0000313" key="8">
    <source>
        <dbReference type="Proteomes" id="UP000650524"/>
    </source>
</evidence>
<proteinExistence type="inferred from homology"/>
<dbReference type="NCBIfam" id="NF002612">
    <property type="entry name" value="PRK02261.1"/>
    <property type="match status" value="1"/>
</dbReference>
<evidence type="ECO:0000256" key="3">
    <source>
        <dbReference type="ARBA" id="ARBA00023235"/>
    </source>
</evidence>
<evidence type="ECO:0000256" key="2">
    <source>
        <dbReference type="ARBA" id="ARBA00022723"/>
    </source>
</evidence>
<feature type="domain" description="B12-binding" evidence="6">
    <location>
        <begin position="3"/>
        <end position="137"/>
    </location>
</feature>
<evidence type="ECO:0000256" key="1">
    <source>
        <dbReference type="ARBA" id="ARBA00022628"/>
    </source>
</evidence>
<evidence type="ECO:0000259" key="6">
    <source>
        <dbReference type="PROSITE" id="PS51332"/>
    </source>
</evidence>
<dbReference type="UniPathway" id="UPA00561">
    <property type="reaction ID" value="UER00617"/>
</dbReference>
<comment type="cofactor">
    <cofactor evidence="5">
        <name>adenosylcob(III)alamin</name>
        <dbReference type="ChEBI" id="CHEBI:18408"/>
    </cofactor>
</comment>